<dbReference type="Proteomes" id="UP000319658">
    <property type="component" value="Segment"/>
</dbReference>
<protein>
    <submittedName>
        <fullName evidence="1">Uncharacterized protein</fullName>
    </submittedName>
</protein>
<reference evidence="1 2" key="1">
    <citation type="submission" date="2019-06" db="EMBL/GenBank/DDBJ databases">
        <title>Complete genome sequence of Aeromonas hydrophila bacteriophage D3.</title>
        <authorList>
            <person name="Rai S."/>
            <person name="Tyagi A."/>
            <person name="Kumar N."/>
            <person name="Singh N."/>
        </authorList>
    </citation>
    <scope>NUCLEOTIDE SEQUENCE [LARGE SCALE GENOMIC DNA]</scope>
</reference>
<evidence type="ECO:0000313" key="2">
    <source>
        <dbReference type="Proteomes" id="UP000319658"/>
    </source>
</evidence>
<accession>A0A514TVL6</accession>
<proteinExistence type="predicted"/>
<gene>
    <name evidence="1" type="ORF">D3_0065</name>
</gene>
<name>A0A514TVL6_9CAUD</name>
<evidence type="ECO:0000313" key="1">
    <source>
        <dbReference type="EMBL" id="QDJ97062.1"/>
    </source>
</evidence>
<sequence length="59" mass="6510">MTEYGKLDTEKLIAELKSRGYVLVASPGKGERPPAPKPIDRGCSCHCGRCRRYQTGATR</sequence>
<keyword evidence="2" id="KW-1185">Reference proteome</keyword>
<organism evidence="1 2">
    <name type="scientific">Aeromonas phage D3</name>
    <dbReference type="NCBI Taxonomy" id="2593327"/>
    <lineage>
        <taxon>Viruses</taxon>
        <taxon>Duplodnaviria</taxon>
        <taxon>Heunggongvirae</taxon>
        <taxon>Uroviricota</taxon>
        <taxon>Caudoviricetes</taxon>
        <taxon>Chimalliviridae</taxon>
        <taxon>Ludhianavirus</taxon>
        <taxon>Ludhianavirus D3</taxon>
    </lineage>
</organism>
<dbReference type="EMBL" id="MN102098">
    <property type="protein sequence ID" value="QDJ97062.1"/>
    <property type="molecule type" value="Genomic_DNA"/>
</dbReference>